<dbReference type="PANTHER" id="PTHR31045">
    <property type="entry name" value="PLAC8 FAMILY PROTEIN-RELATED"/>
    <property type="match status" value="1"/>
</dbReference>
<dbReference type="GO" id="GO:0051762">
    <property type="term" value="P:sesquiterpene biosynthetic process"/>
    <property type="evidence" value="ECO:0007669"/>
    <property type="project" value="TreeGrafter"/>
</dbReference>
<dbReference type="PANTHER" id="PTHR31045:SF23">
    <property type="entry name" value="OS01G0825900 PROTEIN"/>
    <property type="match status" value="1"/>
</dbReference>
<gene>
    <name evidence="3" type="ORF">Cni_G10033</name>
</gene>
<feature type="transmembrane region" description="Helical" evidence="2">
    <location>
        <begin position="137"/>
        <end position="155"/>
    </location>
</feature>
<dbReference type="AlphaFoldDB" id="A0AAQ3K3P8"/>
<dbReference type="GO" id="GO:0009975">
    <property type="term" value="F:cyclase activity"/>
    <property type="evidence" value="ECO:0007669"/>
    <property type="project" value="TreeGrafter"/>
</dbReference>
<reference evidence="3 4" key="1">
    <citation type="submission" date="2023-10" db="EMBL/GenBank/DDBJ databases">
        <title>Chromosome-scale genome assembly provides insights into flower coloration mechanisms of Canna indica.</title>
        <authorList>
            <person name="Li C."/>
        </authorList>
    </citation>
    <scope>NUCLEOTIDE SEQUENCE [LARGE SCALE GENOMIC DNA]</scope>
    <source>
        <tissue evidence="3">Flower</tissue>
    </source>
</reference>
<organism evidence="3 4">
    <name type="scientific">Canna indica</name>
    <name type="common">Indian-shot</name>
    <dbReference type="NCBI Taxonomy" id="4628"/>
    <lineage>
        <taxon>Eukaryota</taxon>
        <taxon>Viridiplantae</taxon>
        <taxon>Streptophyta</taxon>
        <taxon>Embryophyta</taxon>
        <taxon>Tracheophyta</taxon>
        <taxon>Spermatophyta</taxon>
        <taxon>Magnoliopsida</taxon>
        <taxon>Liliopsida</taxon>
        <taxon>Zingiberales</taxon>
        <taxon>Cannaceae</taxon>
        <taxon>Canna</taxon>
    </lineage>
</organism>
<keyword evidence="2" id="KW-1133">Transmembrane helix</keyword>
<name>A0AAQ3K3P8_9LILI</name>
<evidence type="ECO:0000256" key="2">
    <source>
        <dbReference type="SAM" id="Phobius"/>
    </source>
</evidence>
<dbReference type="EMBL" id="CP136892">
    <property type="protein sequence ID" value="WOL01317.1"/>
    <property type="molecule type" value="Genomic_DNA"/>
</dbReference>
<dbReference type="InterPro" id="IPR021369">
    <property type="entry name" value="DUF2985"/>
</dbReference>
<dbReference type="Proteomes" id="UP001327560">
    <property type="component" value="Chromosome 3"/>
</dbReference>
<keyword evidence="4" id="KW-1185">Reference proteome</keyword>
<evidence type="ECO:0000313" key="4">
    <source>
        <dbReference type="Proteomes" id="UP001327560"/>
    </source>
</evidence>
<protein>
    <submittedName>
        <fullName evidence="3">Uncharacterized protein</fullName>
    </submittedName>
</protein>
<sequence>MRRSKLAARSPPPSAMSASSSSPMPPLRATTLAAPPYWRFSRRRRRQQCWRRRGRALPSRGEFTCGVPLLACELTRRRQRRVCKPDACNKVLNALFTLMSLYEHLVLFYHLFLLYQWRSEEVIELRKVYYKDGAYRPLEWVHMTIVILLLHLTCFS</sequence>
<evidence type="ECO:0000256" key="1">
    <source>
        <dbReference type="SAM" id="MobiDB-lite"/>
    </source>
</evidence>
<dbReference type="Pfam" id="PF11204">
    <property type="entry name" value="DUF2985"/>
    <property type="match status" value="1"/>
</dbReference>
<feature type="transmembrane region" description="Helical" evidence="2">
    <location>
        <begin position="91"/>
        <end position="117"/>
    </location>
</feature>
<evidence type="ECO:0000313" key="3">
    <source>
        <dbReference type="EMBL" id="WOL01317.1"/>
    </source>
</evidence>
<keyword evidence="2" id="KW-0812">Transmembrane</keyword>
<keyword evidence="2" id="KW-0472">Membrane</keyword>
<proteinExistence type="predicted"/>
<accession>A0AAQ3K3P8</accession>
<feature type="compositionally biased region" description="Low complexity" evidence="1">
    <location>
        <begin position="15"/>
        <end position="26"/>
    </location>
</feature>
<feature type="region of interest" description="Disordered" evidence="1">
    <location>
        <begin position="1"/>
        <end position="26"/>
    </location>
</feature>